<feature type="domain" description="Glycosyl transferase family 1" evidence="1">
    <location>
        <begin position="172"/>
        <end position="331"/>
    </location>
</feature>
<dbReference type="EMBL" id="AGZP01000027">
    <property type="protein sequence ID" value="EKN07555.1"/>
    <property type="molecule type" value="Genomic_DNA"/>
</dbReference>
<protein>
    <recommendedName>
        <fullName evidence="5">Glycosyl transferase family 1 domain-containing protein</fullName>
    </recommendedName>
</protein>
<dbReference type="OrthoDB" id="7560678at2"/>
<dbReference type="Proteomes" id="UP000001218">
    <property type="component" value="Unassembled WGS sequence"/>
</dbReference>
<dbReference type="PATRIC" id="fig|999419.3.peg.2735"/>
<dbReference type="CDD" id="cd03801">
    <property type="entry name" value="GT4_PimA-like"/>
    <property type="match status" value="1"/>
</dbReference>
<evidence type="ECO:0000259" key="2">
    <source>
        <dbReference type="Pfam" id="PF13477"/>
    </source>
</evidence>
<feature type="domain" description="Glycosyltransferase subfamily 4-like N-terminal" evidence="2">
    <location>
        <begin position="31"/>
        <end position="116"/>
    </location>
</feature>
<dbReference type="HOGENOM" id="CLU_787201_0_0_10"/>
<gene>
    <name evidence="3" type="ORF">HMPREF1077_02667</name>
</gene>
<dbReference type="Pfam" id="PF00534">
    <property type="entry name" value="Glycos_transf_1"/>
    <property type="match status" value="1"/>
</dbReference>
<dbReference type="eggNOG" id="COG0438">
    <property type="taxonomic scope" value="Bacteria"/>
</dbReference>
<dbReference type="AlphaFoldDB" id="K5Z8T5"/>
<dbReference type="PANTHER" id="PTHR12526:SF630">
    <property type="entry name" value="GLYCOSYLTRANSFERASE"/>
    <property type="match status" value="1"/>
</dbReference>
<organism evidence="3 4">
    <name type="scientific">Parabacteroides johnsonii CL02T12C29</name>
    <dbReference type="NCBI Taxonomy" id="999419"/>
    <lineage>
        <taxon>Bacteria</taxon>
        <taxon>Pseudomonadati</taxon>
        <taxon>Bacteroidota</taxon>
        <taxon>Bacteroidia</taxon>
        <taxon>Bacteroidales</taxon>
        <taxon>Tannerellaceae</taxon>
        <taxon>Parabacteroides</taxon>
    </lineage>
</organism>
<evidence type="ECO:0000259" key="1">
    <source>
        <dbReference type="Pfam" id="PF00534"/>
    </source>
</evidence>
<evidence type="ECO:0000313" key="3">
    <source>
        <dbReference type="EMBL" id="EKN07555.1"/>
    </source>
</evidence>
<name>K5Z8T5_9BACT</name>
<sequence length="352" mass="39989">MKKILLHDQGYIVGGPKAVLTGIESNLGHKMKFIRLLQQEACGYNPIKAIKFINKYRKAINKHHADVIYVCGLEYTGFLMTFAAKFSNVRCIVLSVHGSFWDIKGTSLRVAIIKYLIEPLEVFWADKVFTVCEEAQRHIKALRFVRKGCNKGVVYNTFPGIDYKKVKSGLVRKEFDISNDKIVVSVVGRIHKDKGHQYIIDAIKKLNDQRFVFMIVGTGEFSTEYVKQCKKEIESKSIILTGARNDVNNILKDSDIFLFATLHENHSIALLEAVNMYCASLVTNIGGNPEIIEDKRGGMLIPEKDSDAIVNGLLQLANPTLRKQYTEYAYNYAKEKFSFENTYGKLERILVD</sequence>
<comment type="caution">
    <text evidence="3">The sequence shown here is derived from an EMBL/GenBank/DDBJ whole genome shotgun (WGS) entry which is preliminary data.</text>
</comment>
<evidence type="ECO:0000313" key="4">
    <source>
        <dbReference type="Proteomes" id="UP000001218"/>
    </source>
</evidence>
<evidence type="ECO:0008006" key="5">
    <source>
        <dbReference type="Google" id="ProtNLM"/>
    </source>
</evidence>
<accession>K5Z8T5</accession>
<dbReference type="PANTHER" id="PTHR12526">
    <property type="entry name" value="GLYCOSYLTRANSFERASE"/>
    <property type="match status" value="1"/>
</dbReference>
<dbReference type="InterPro" id="IPR028098">
    <property type="entry name" value="Glyco_trans_4-like_N"/>
</dbReference>
<dbReference type="RefSeq" id="WP_008157429.1">
    <property type="nucleotide sequence ID" value="NZ_JH976467.1"/>
</dbReference>
<dbReference type="InterPro" id="IPR001296">
    <property type="entry name" value="Glyco_trans_1"/>
</dbReference>
<dbReference type="GO" id="GO:0016757">
    <property type="term" value="F:glycosyltransferase activity"/>
    <property type="evidence" value="ECO:0007669"/>
    <property type="project" value="InterPro"/>
</dbReference>
<dbReference type="Gene3D" id="3.40.50.2000">
    <property type="entry name" value="Glycogen Phosphorylase B"/>
    <property type="match status" value="2"/>
</dbReference>
<proteinExistence type="predicted"/>
<dbReference type="SUPFAM" id="SSF53756">
    <property type="entry name" value="UDP-Glycosyltransferase/glycogen phosphorylase"/>
    <property type="match status" value="1"/>
</dbReference>
<reference evidence="3 4" key="1">
    <citation type="submission" date="2012-02" db="EMBL/GenBank/DDBJ databases">
        <title>The Genome Sequence of Parabacteroides johnsonii CL02T12C29.</title>
        <authorList>
            <consortium name="The Broad Institute Genome Sequencing Platform"/>
            <person name="Earl A."/>
            <person name="Ward D."/>
            <person name="Feldgarden M."/>
            <person name="Gevers D."/>
            <person name="Zitomersky N.L."/>
            <person name="Coyne M.J."/>
            <person name="Comstock L.E."/>
            <person name="Young S.K."/>
            <person name="Zeng Q."/>
            <person name="Gargeya S."/>
            <person name="Fitzgerald M."/>
            <person name="Haas B."/>
            <person name="Abouelleil A."/>
            <person name="Alvarado L."/>
            <person name="Arachchi H.M."/>
            <person name="Berlin A."/>
            <person name="Chapman S.B."/>
            <person name="Gearin G."/>
            <person name="Goldberg J."/>
            <person name="Griggs A."/>
            <person name="Gujja S."/>
            <person name="Hansen M."/>
            <person name="Heiman D."/>
            <person name="Howarth C."/>
            <person name="Larimer J."/>
            <person name="Lui A."/>
            <person name="MacDonald P.J.P."/>
            <person name="McCowen C."/>
            <person name="Montmayeur A."/>
            <person name="Murphy C."/>
            <person name="Neiman D."/>
            <person name="Pearson M."/>
            <person name="Priest M."/>
            <person name="Roberts A."/>
            <person name="Saif S."/>
            <person name="Shea T."/>
            <person name="Sisk P."/>
            <person name="Stolte C."/>
            <person name="Sykes S."/>
            <person name="Wortman J."/>
            <person name="Nusbaum C."/>
            <person name="Birren B."/>
        </authorList>
    </citation>
    <scope>NUCLEOTIDE SEQUENCE [LARGE SCALE GENOMIC DNA]</scope>
    <source>
        <strain evidence="3 4">CL02T12C29</strain>
    </source>
</reference>
<dbReference type="Pfam" id="PF13477">
    <property type="entry name" value="Glyco_trans_4_2"/>
    <property type="match status" value="1"/>
</dbReference>